<gene>
    <name evidence="1" type="ORF">MSG28_009320</name>
</gene>
<protein>
    <submittedName>
        <fullName evidence="1">Uncharacterized protein</fullName>
    </submittedName>
</protein>
<dbReference type="EMBL" id="CM046115">
    <property type="protein sequence ID" value="KAI8441049.1"/>
    <property type="molecule type" value="Genomic_DNA"/>
</dbReference>
<keyword evidence="2" id="KW-1185">Reference proteome</keyword>
<evidence type="ECO:0000313" key="1">
    <source>
        <dbReference type="EMBL" id="KAI8441049.1"/>
    </source>
</evidence>
<comment type="caution">
    <text evidence="1">The sequence shown here is derived from an EMBL/GenBank/DDBJ whole genome shotgun (WGS) entry which is preliminary data.</text>
</comment>
<sequence length="82" mass="9207">MTERWNRHSVIRPPKINSSCPLPANLAKTPARTDPAKTTAPVRRKVATTALPKFVVVTRRIFFPNGCLFLERWPATSTILGH</sequence>
<evidence type="ECO:0000313" key="2">
    <source>
        <dbReference type="Proteomes" id="UP001064048"/>
    </source>
</evidence>
<dbReference type="Proteomes" id="UP001064048">
    <property type="component" value="Chromosome 15"/>
</dbReference>
<proteinExistence type="predicted"/>
<reference evidence="1 2" key="1">
    <citation type="journal article" date="2022" name="Genome Biol. Evol.">
        <title>The Spruce Budworm Genome: Reconstructing the Evolutionary History of Antifreeze Proteins.</title>
        <authorList>
            <person name="Beliveau C."/>
            <person name="Gagne P."/>
            <person name="Picq S."/>
            <person name="Vernygora O."/>
            <person name="Keeling C.I."/>
            <person name="Pinkney K."/>
            <person name="Doucet D."/>
            <person name="Wen F."/>
            <person name="Johnston J.S."/>
            <person name="Maaroufi H."/>
            <person name="Boyle B."/>
            <person name="Laroche J."/>
            <person name="Dewar K."/>
            <person name="Juretic N."/>
            <person name="Blackburn G."/>
            <person name="Nisole A."/>
            <person name="Brunet B."/>
            <person name="Brandao M."/>
            <person name="Lumley L."/>
            <person name="Duan J."/>
            <person name="Quan G."/>
            <person name="Lucarotti C.J."/>
            <person name="Roe A.D."/>
            <person name="Sperling F.A.H."/>
            <person name="Levesque R.C."/>
            <person name="Cusson M."/>
        </authorList>
    </citation>
    <scope>NUCLEOTIDE SEQUENCE [LARGE SCALE GENOMIC DNA]</scope>
    <source>
        <strain evidence="1">Glfc:IPQL:Cfum</strain>
    </source>
</reference>
<name>A0ACC0KWX6_CHOFU</name>
<accession>A0ACC0KWX6</accession>
<organism evidence="1 2">
    <name type="scientific">Choristoneura fumiferana</name>
    <name type="common">Spruce budworm moth</name>
    <name type="synonym">Archips fumiferana</name>
    <dbReference type="NCBI Taxonomy" id="7141"/>
    <lineage>
        <taxon>Eukaryota</taxon>
        <taxon>Metazoa</taxon>
        <taxon>Ecdysozoa</taxon>
        <taxon>Arthropoda</taxon>
        <taxon>Hexapoda</taxon>
        <taxon>Insecta</taxon>
        <taxon>Pterygota</taxon>
        <taxon>Neoptera</taxon>
        <taxon>Endopterygota</taxon>
        <taxon>Lepidoptera</taxon>
        <taxon>Glossata</taxon>
        <taxon>Ditrysia</taxon>
        <taxon>Tortricoidea</taxon>
        <taxon>Tortricidae</taxon>
        <taxon>Tortricinae</taxon>
        <taxon>Choristoneura</taxon>
    </lineage>
</organism>